<dbReference type="InterPro" id="IPR001245">
    <property type="entry name" value="Ser-Thr/Tyr_kinase_cat_dom"/>
</dbReference>
<evidence type="ECO:0000256" key="14">
    <source>
        <dbReference type="ARBA" id="ARBA00023170"/>
    </source>
</evidence>
<dbReference type="InterPro" id="IPR036426">
    <property type="entry name" value="Bulb-type_lectin_dom_sf"/>
</dbReference>
<dbReference type="Pfam" id="PF00954">
    <property type="entry name" value="S_locus_glycop"/>
    <property type="match status" value="1"/>
</dbReference>
<dbReference type="Gene3D" id="3.30.200.20">
    <property type="entry name" value="Phosphorylase Kinase, domain 1"/>
    <property type="match status" value="1"/>
</dbReference>
<keyword evidence="14" id="KW-0675">Receptor</keyword>
<proteinExistence type="inferred from homology"/>
<evidence type="ECO:0000256" key="9">
    <source>
        <dbReference type="ARBA" id="ARBA00022777"/>
    </source>
</evidence>
<protein>
    <recommendedName>
        <fullName evidence="16">Receptor-like serine/threonine-protein kinase</fullName>
        <ecNumber evidence="16">2.7.11.1</ecNumber>
    </recommendedName>
</protein>
<keyword evidence="8 16" id="KW-0547">Nucleotide-binding</keyword>
<dbReference type="Gene3D" id="1.10.510.10">
    <property type="entry name" value="Transferase(Phosphotransferase) domain 1"/>
    <property type="match status" value="1"/>
</dbReference>
<dbReference type="GO" id="GO:0005524">
    <property type="term" value="F:ATP binding"/>
    <property type="evidence" value="ECO:0007669"/>
    <property type="project" value="UniProtKB-UniRule"/>
</dbReference>
<dbReference type="InterPro" id="IPR017441">
    <property type="entry name" value="Protein_kinase_ATP_BS"/>
</dbReference>
<dbReference type="PROSITE" id="PS00108">
    <property type="entry name" value="PROTEIN_KINASE_ST"/>
    <property type="match status" value="1"/>
</dbReference>
<evidence type="ECO:0000256" key="3">
    <source>
        <dbReference type="ARBA" id="ARBA00022527"/>
    </source>
</evidence>
<keyword evidence="6" id="KW-0732">Signal</keyword>
<dbReference type="EC" id="2.7.11.1" evidence="16"/>
<evidence type="ECO:0000313" key="22">
    <source>
        <dbReference type="EMBL" id="KAL0012187.1"/>
    </source>
</evidence>
<evidence type="ECO:0000256" key="2">
    <source>
        <dbReference type="ARBA" id="ARBA00022475"/>
    </source>
</evidence>
<dbReference type="Pfam" id="PF07714">
    <property type="entry name" value="PK_Tyr_Ser-Thr"/>
    <property type="match status" value="1"/>
</dbReference>
<dbReference type="Pfam" id="PF11883">
    <property type="entry name" value="DUF3403"/>
    <property type="match status" value="1"/>
</dbReference>
<keyword evidence="9 16" id="KW-0418">Kinase</keyword>
<feature type="domain" description="Apple" evidence="21">
    <location>
        <begin position="362"/>
        <end position="443"/>
    </location>
</feature>
<evidence type="ECO:0000256" key="5">
    <source>
        <dbReference type="ARBA" id="ARBA00022692"/>
    </source>
</evidence>
<dbReference type="Proteomes" id="UP001459277">
    <property type="component" value="Unassembled WGS sequence"/>
</dbReference>
<evidence type="ECO:0000256" key="12">
    <source>
        <dbReference type="ARBA" id="ARBA00023136"/>
    </source>
</evidence>
<evidence type="ECO:0000256" key="1">
    <source>
        <dbReference type="ARBA" id="ARBA00004251"/>
    </source>
</evidence>
<comment type="catalytic activity">
    <reaction evidence="16">
        <text>L-seryl-[protein] + ATP = O-phospho-L-seryl-[protein] + ADP + H(+)</text>
        <dbReference type="Rhea" id="RHEA:17989"/>
        <dbReference type="Rhea" id="RHEA-COMP:9863"/>
        <dbReference type="Rhea" id="RHEA-COMP:11604"/>
        <dbReference type="ChEBI" id="CHEBI:15378"/>
        <dbReference type="ChEBI" id="CHEBI:29999"/>
        <dbReference type="ChEBI" id="CHEBI:30616"/>
        <dbReference type="ChEBI" id="CHEBI:83421"/>
        <dbReference type="ChEBI" id="CHEBI:456216"/>
        <dbReference type="EC" id="2.7.11.1"/>
    </reaction>
</comment>
<dbReference type="GO" id="GO:0030246">
    <property type="term" value="F:carbohydrate binding"/>
    <property type="evidence" value="ECO:0007669"/>
    <property type="project" value="UniProtKB-KW"/>
</dbReference>
<keyword evidence="23" id="KW-1185">Reference proteome</keyword>
<gene>
    <name evidence="22" type="ORF">SO802_007295</name>
</gene>
<evidence type="ECO:0000256" key="13">
    <source>
        <dbReference type="ARBA" id="ARBA00023157"/>
    </source>
</evidence>
<dbReference type="FunFam" id="1.10.510.10:FF:000467">
    <property type="entry name" value="Liguleless narrow1"/>
    <property type="match status" value="1"/>
</dbReference>
<keyword evidence="13" id="KW-1015">Disulfide bond</keyword>
<comment type="similarity">
    <text evidence="16">Belongs to the protein kinase superfamily. Ser/Thr protein kinase family.</text>
</comment>
<dbReference type="InterPro" id="IPR003609">
    <property type="entry name" value="Pan_app"/>
</dbReference>
<dbReference type="PANTHER" id="PTHR27002">
    <property type="entry name" value="RECEPTOR-LIKE SERINE/THREONINE-PROTEIN KINASE SD1-8"/>
    <property type="match status" value="1"/>
</dbReference>
<evidence type="ECO:0000313" key="23">
    <source>
        <dbReference type="Proteomes" id="UP001459277"/>
    </source>
</evidence>
<evidence type="ECO:0000256" key="17">
    <source>
        <dbReference type="PROSITE-ProRule" id="PRU10141"/>
    </source>
</evidence>
<organism evidence="22 23">
    <name type="scientific">Lithocarpus litseifolius</name>
    <dbReference type="NCBI Taxonomy" id="425828"/>
    <lineage>
        <taxon>Eukaryota</taxon>
        <taxon>Viridiplantae</taxon>
        <taxon>Streptophyta</taxon>
        <taxon>Embryophyta</taxon>
        <taxon>Tracheophyta</taxon>
        <taxon>Spermatophyta</taxon>
        <taxon>Magnoliopsida</taxon>
        <taxon>eudicotyledons</taxon>
        <taxon>Gunneridae</taxon>
        <taxon>Pentapetalae</taxon>
        <taxon>rosids</taxon>
        <taxon>fabids</taxon>
        <taxon>Fagales</taxon>
        <taxon>Fagaceae</taxon>
        <taxon>Lithocarpus</taxon>
    </lineage>
</organism>
<evidence type="ECO:0000259" key="21">
    <source>
        <dbReference type="PROSITE" id="PS50948"/>
    </source>
</evidence>
<dbReference type="PROSITE" id="PS50948">
    <property type="entry name" value="PAN"/>
    <property type="match status" value="1"/>
</dbReference>
<dbReference type="InterPro" id="IPR011009">
    <property type="entry name" value="Kinase-like_dom_sf"/>
</dbReference>
<accession>A0AAW2DN69</accession>
<dbReference type="Pfam" id="PF01453">
    <property type="entry name" value="B_lectin"/>
    <property type="match status" value="1"/>
</dbReference>
<keyword evidence="3 16" id="KW-0723">Serine/threonine-protein kinase</keyword>
<dbReference type="GO" id="GO:0005886">
    <property type="term" value="C:plasma membrane"/>
    <property type="evidence" value="ECO:0007669"/>
    <property type="project" value="UniProtKB-SubCell"/>
</dbReference>
<evidence type="ECO:0000256" key="11">
    <source>
        <dbReference type="ARBA" id="ARBA00022989"/>
    </source>
</evidence>
<dbReference type="InterPro" id="IPR000858">
    <property type="entry name" value="S_locus_glycoprot_dom"/>
</dbReference>
<dbReference type="PROSITE" id="PS50927">
    <property type="entry name" value="BULB_LECTIN"/>
    <property type="match status" value="1"/>
</dbReference>
<dbReference type="Pfam" id="PF08276">
    <property type="entry name" value="PAN_2"/>
    <property type="match status" value="1"/>
</dbReference>
<dbReference type="AlphaFoldDB" id="A0AAW2DN69"/>
<sequence>MACSSFWTFMSCSLYWKNHMNPAKPLLNIVLLLLFSLVFPICISFETITQNQPLKDGQILFSYQKTFALGFFTPENSNHRYVGIWYNQIIEQTVVWVANRDNPLYDKSGVLSINGQGNLILHTQNQSIPIWSTNVSTSASQTNNSMAQLLEVGNLVLLQQDSQRIIWQSFDYPTDTMLPFMKLGLDLRTGLNRYLTSWKSKDDPGTGNYSYRIATTGYPQLILYMGQTPLWRAGSWTGLRWSGVPKITPNHVFNASYVSNQDEITIVYGLIDPKVFSKMVVDDSGTMQLSTWHETRWVGYWSAPQETCDKYLDCGPNSYCDPYSGDEFQCTCLPGLEPKSPHDWYLRDASGGCVSKQGMSTCNNGEGFVKLARMKVPDTSIAHANMSLSLTECEQQCLRNCSCMAYASANESEGGIGCLTWHGNLRDTRTYSEIGQDLYIRVAAFVLAQYAQKNSLTRKKRMLTILGVFVAVMFLLVVLVVYWLVRRKKKDKRQNAYSNSVASNLPYFEDSSGRRDLDGTTRNSNSPLFDLRTIIAATDNFSVANKLGKGGFGSVYKGLLQNGMEIAVKRLSKCSGQGIEQFKNEVALIAKLQHRNLVKILGCCIHGEEKMLIYEYLPNKSLDSFIFDETKRLSLDWGKRFEIICGIARGLLYLHQDSRLRIIHRDLKASNVLLDNTLNPKISDFGMARIVGEDQIEANTNCVVGTYGYMSPEYAMQGLFSIKSDVYSFGVLLLEIIIGKKNSAYLHDGPSSNLIGHVWDLWREGNATNIVDLLLGETYTTSEVSRCIQIGLLCVQEHAIDRPTMSTIVFMLGNDTPLPSPKQPAFILKGTYNSTDRSNSEASNSVYEITISKLDGR</sequence>
<keyword evidence="4 16" id="KW-0808">Transferase</keyword>
<dbReference type="CDD" id="cd01098">
    <property type="entry name" value="PAN_AP_plant"/>
    <property type="match status" value="1"/>
</dbReference>
<dbReference type="InterPro" id="IPR024171">
    <property type="entry name" value="SRK-like_kinase"/>
</dbReference>
<keyword evidence="5 18" id="KW-0812">Transmembrane</keyword>
<dbReference type="InterPro" id="IPR001480">
    <property type="entry name" value="Bulb-type_lectin_dom"/>
</dbReference>
<dbReference type="CDD" id="cd00028">
    <property type="entry name" value="B_lectin"/>
    <property type="match status" value="1"/>
</dbReference>
<feature type="transmembrane region" description="Helical" evidence="18">
    <location>
        <begin position="462"/>
        <end position="485"/>
    </location>
</feature>
<evidence type="ECO:0000256" key="6">
    <source>
        <dbReference type="ARBA" id="ARBA00022729"/>
    </source>
</evidence>
<dbReference type="Gene3D" id="2.90.10.10">
    <property type="entry name" value="Bulb-type lectin domain"/>
    <property type="match status" value="1"/>
</dbReference>
<keyword evidence="2" id="KW-1003">Cell membrane</keyword>
<evidence type="ECO:0000256" key="10">
    <source>
        <dbReference type="ARBA" id="ARBA00022840"/>
    </source>
</evidence>
<dbReference type="InterPro" id="IPR021820">
    <property type="entry name" value="S-locus_recpt_kinase_C"/>
</dbReference>
<keyword evidence="10 16" id="KW-0067">ATP-binding</keyword>
<comment type="catalytic activity">
    <reaction evidence="16">
        <text>L-threonyl-[protein] + ATP = O-phospho-L-threonyl-[protein] + ADP + H(+)</text>
        <dbReference type="Rhea" id="RHEA:46608"/>
        <dbReference type="Rhea" id="RHEA-COMP:11060"/>
        <dbReference type="Rhea" id="RHEA-COMP:11605"/>
        <dbReference type="ChEBI" id="CHEBI:15378"/>
        <dbReference type="ChEBI" id="CHEBI:30013"/>
        <dbReference type="ChEBI" id="CHEBI:30616"/>
        <dbReference type="ChEBI" id="CHEBI:61977"/>
        <dbReference type="ChEBI" id="CHEBI:456216"/>
        <dbReference type="EC" id="2.7.11.1"/>
    </reaction>
</comment>
<dbReference type="GO" id="GO:0004674">
    <property type="term" value="F:protein serine/threonine kinase activity"/>
    <property type="evidence" value="ECO:0007669"/>
    <property type="project" value="UniProtKB-KW"/>
</dbReference>
<dbReference type="SUPFAM" id="SSF51110">
    <property type="entry name" value="alpha-D-mannose-specific plant lectins"/>
    <property type="match status" value="1"/>
</dbReference>
<keyword evidence="12 18" id="KW-0472">Membrane</keyword>
<dbReference type="PIRSF" id="PIRSF000641">
    <property type="entry name" value="SRK"/>
    <property type="match status" value="1"/>
</dbReference>
<dbReference type="InterPro" id="IPR000719">
    <property type="entry name" value="Prot_kinase_dom"/>
</dbReference>
<dbReference type="SUPFAM" id="SSF56112">
    <property type="entry name" value="Protein kinase-like (PK-like)"/>
    <property type="match status" value="1"/>
</dbReference>
<keyword evidence="11 18" id="KW-1133">Transmembrane helix</keyword>
<evidence type="ECO:0000256" key="15">
    <source>
        <dbReference type="ARBA" id="ARBA00023180"/>
    </source>
</evidence>
<dbReference type="FunFam" id="2.90.10.10:FF:000029">
    <property type="entry name" value="G-type lectin S-receptor-like serine/threonine-protein kinase"/>
    <property type="match status" value="1"/>
</dbReference>
<dbReference type="SMART" id="SM00220">
    <property type="entry name" value="S_TKc"/>
    <property type="match status" value="1"/>
</dbReference>
<feature type="domain" description="Bulb-type lectin" evidence="20">
    <location>
        <begin position="45"/>
        <end position="170"/>
    </location>
</feature>
<keyword evidence="7" id="KW-0430">Lectin</keyword>
<dbReference type="GO" id="GO:0048544">
    <property type="term" value="P:recognition of pollen"/>
    <property type="evidence" value="ECO:0007669"/>
    <property type="project" value="InterPro"/>
</dbReference>
<evidence type="ECO:0000259" key="20">
    <source>
        <dbReference type="PROSITE" id="PS50927"/>
    </source>
</evidence>
<reference evidence="22 23" key="1">
    <citation type="submission" date="2024-01" db="EMBL/GenBank/DDBJ databases">
        <title>A telomere-to-telomere, gap-free genome of sweet tea (Lithocarpus litseifolius).</title>
        <authorList>
            <person name="Zhou J."/>
        </authorList>
    </citation>
    <scope>NUCLEOTIDE SEQUENCE [LARGE SCALE GENOMIC DNA]</scope>
    <source>
        <strain evidence="22">Zhou-2022a</strain>
        <tissue evidence="22">Leaf</tissue>
    </source>
</reference>
<evidence type="ECO:0000256" key="8">
    <source>
        <dbReference type="ARBA" id="ARBA00022741"/>
    </source>
</evidence>
<comment type="caution">
    <text evidence="22">The sequence shown here is derived from an EMBL/GenBank/DDBJ whole genome shotgun (WGS) entry which is preliminary data.</text>
</comment>
<evidence type="ECO:0000256" key="16">
    <source>
        <dbReference type="PIRNR" id="PIRNR000641"/>
    </source>
</evidence>
<dbReference type="SMART" id="SM00108">
    <property type="entry name" value="B_lectin"/>
    <property type="match status" value="1"/>
</dbReference>
<feature type="binding site" evidence="17">
    <location>
        <position position="569"/>
    </location>
    <ligand>
        <name>ATP</name>
        <dbReference type="ChEBI" id="CHEBI:30616"/>
    </ligand>
</feature>
<feature type="domain" description="Protein kinase" evidence="19">
    <location>
        <begin position="541"/>
        <end position="826"/>
    </location>
</feature>
<name>A0AAW2DN69_9ROSI</name>
<comment type="subcellular location">
    <subcellularLocation>
        <location evidence="1">Cell membrane</location>
        <topology evidence="1">Single-pass type I membrane protein</topology>
    </subcellularLocation>
</comment>
<dbReference type="PANTHER" id="PTHR27002:SF1095">
    <property type="entry name" value="G-TYPE LECTIN S-RECEPTOR-LIKE SERINE_THREONINE-PROTEIN KINASE RKS1"/>
    <property type="match status" value="1"/>
</dbReference>
<evidence type="ECO:0000259" key="19">
    <source>
        <dbReference type="PROSITE" id="PS50011"/>
    </source>
</evidence>
<dbReference type="PROSITE" id="PS00107">
    <property type="entry name" value="PROTEIN_KINASE_ATP"/>
    <property type="match status" value="1"/>
</dbReference>
<evidence type="ECO:0000256" key="7">
    <source>
        <dbReference type="ARBA" id="ARBA00022734"/>
    </source>
</evidence>
<dbReference type="FunFam" id="3.30.200.20:FF:000330">
    <property type="entry name" value="G-type lectin S-receptor-like serine/threonine-protein kinase At4g03230"/>
    <property type="match status" value="1"/>
</dbReference>
<keyword evidence="15" id="KW-0325">Glycoprotein</keyword>
<dbReference type="CDD" id="cd14066">
    <property type="entry name" value="STKc_IRAK"/>
    <property type="match status" value="1"/>
</dbReference>
<dbReference type="EMBL" id="JAZDWU010000002">
    <property type="protein sequence ID" value="KAL0012187.1"/>
    <property type="molecule type" value="Genomic_DNA"/>
</dbReference>
<evidence type="ECO:0000256" key="4">
    <source>
        <dbReference type="ARBA" id="ARBA00022679"/>
    </source>
</evidence>
<evidence type="ECO:0000256" key="18">
    <source>
        <dbReference type="SAM" id="Phobius"/>
    </source>
</evidence>
<dbReference type="PROSITE" id="PS50011">
    <property type="entry name" value="PROTEIN_KINASE_DOM"/>
    <property type="match status" value="1"/>
</dbReference>
<dbReference type="SMART" id="SM00473">
    <property type="entry name" value="PAN_AP"/>
    <property type="match status" value="1"/>
</dbReference>
<dbReference type="InterPro" id="IPR008271">
    <property type="entry name" value="Ser/Thr_kinase_AS"/>
</dbReference>